<keyword evidence="7" id="KW-0239">DNA-directed DNA polymerase</keyword>
<keyword evidence="6" id="KW-0235">DNA replication</keyword>
<keyword evidence="4" id="KW-0808">Transferase</keyword>
<dbReference type="Gene3D" id="1.10.150.870">
    <property type="match status" value="1"/>
</dbReference>
<gene>
    <name evidence="11" type="ORF">AUK40_03180</name>
</gene>
<dbReference type="Pfam" id="PF14579">
    <property type="entry name" value="HHH_6"/>
    <property type="match status" value="1"/>
</dbReference>
<dbReference type="GO" id="GO:0006260">
    <property type="term" value="P:DNA replication"/>
    <property type="evidence" value="ECO:0007669"/>
    <property type="project" value="UniProtKB-KW"/>
</dbReference>
<dbReference type="GO" id="GO:0003887">
    <property type="term" value="F:DNA-directed DNA polymerase activity"/>
    <property type="evidence" value="ECO:0007669"/>
    <property type="project" value="UniProtKB-KW"/>
</dbReference>
<name>A0A1J5J1X0_9BACT</name>
<dbReference type="InterPro" id="IPR004365">
    <property type="entry name" value="NA-bd_OB_tRNA"/>
</dbReference>
<feature type="domain" description="Polymerase/histidinol phosphatase N-terminal" evidence="10">
    <location>
        <begin position="5"/>
        <end position="72"/>
    </location>
</feature>
<dbReference type="SUPFAM" id="SSF89550">
    <property type="entry name" value="PHP domain-like"/>
    <property type="match status" value="1"/>
</dbReference>
<dbReference type="AlphaFoldDB" id="A0A1J5J1X0"/>
<dbReference type="EC" id="2.7.7.7" evidence="2"/>
<feature type="region of interest" description="Disordered" evidence="9">
    <location>
        <begin position="1075"/>
        <end position="1096"/>
    </location>
</feature>
<dbReference type="InterPro" id="IPR029460">
    <property type="entry name" value="DNAPol_HHH"/>
</dbReference>
<accession>A0A1J5J1X0</accession>
<dbReference type="PANTHER" id="PTHR32294:SF0">
    <property type="entry name" value="DNA POLYMERASE III SUBUNIT ALPHA"/>
    <property type="match status" value="1"/>
</dbReference>
<dbReference type="GO" id="GO:0005737">
    <property type="term" value="C:cytoplasm"/>
    <property type="evidence" value="ECO:0007669"/>
    <property type="project" value="UniProtKB-SubCell"/>
</dbReference>
<keyword evidence="5" id="KW-0548">Nucleotidyltransferase</keyword>
<dbReference type="NCBIfam" id="TIGR00594">
    <property type="entry name" value="polc"/>
    <property type="match status" value="1"/>
</dbReference>
<dbReference type="Pfam" id="PF01336">
    <property type="entry name" value="tRNA_anti-codon"/>
    <property type="match status" value="1"/>
</dbReference>
<organism evidence="11 12">
    <name type="scientific">Candidatus Wirthbacteria bacterium CG2_30_54_11</name>
    <dbReference type="NCBI Taxonomy" id="1817892"/>
    <lineage>
        <taxon>Bacteria</taxon>
        <taxon>Candidatus Wirthbacteria</taxon>
    </lineage>
</organism>
<dbReference type="Proteomes" id="UP000183245">
    <property type="component" value="Unassembled WGS sequence"/>
</dbReference>
<reference evidence="11 12" key="1">
    <citation type="journal article" date="2016" name="Environ. Microbiol.">
        <title>Genomic resolution of a cold subsurface aquifer community provides metabolic insights for novel microbes adapted to high CO concentrations.</title>
        <authorList>
            <person name="Probst A.J."/>
            <person name="Castelle C.J."/>
            <person name="Singh A."/>
            <person name="Brown C.T."/>
            <person name="Anantharaman K."/>
            <person name="Sharon I."/>
            <person name="Hug L.A."/>
            <person name="Burstein D."/>
            <person name="Emerson J.B."/>
            <person name="Thomas B.C."/>
            <person name="Banfield J.F."/>
        </authorList>
    </citation>
    <scope>NUCLEOTIDE SEQUENCE [LARGE SCALE GENOMIC DNA]</scope>
    <source>
        <strain evidence="11">CG2_30_54_11</strain>
    </source>
</reference>
<evidence type="ECO:0000256" key="6">
    <source>
        <dbReference type="ARBA" id="ARBA00022705"/>
    </source>
</evidence>
<dbReference type="CDD" id="cd04485">
    <property type="entry name" value="DnaE_OBF"/>
    <property type="match status" value="1"/>
</dbReference>
<dbReference type="NCBIfam" id="NF005298">
    <property type="entry name" value="PRK06826.1"/>
    <property type="match status" value="1"/>
</dbReference>
<evidence type="ECO:0000256" key="1">
    <source>
        <dbReference type="ARBA" id="ARBA00004496"/>
    </source>
</evidence>
<dbReference type="InterPro" id="IPR040982">
    <property type="entry name" value="DNA_pol3_finger"/>
</dbReference>
<evidence type="ECO:0000256" key="3">
    <source>
        <dbReference type="ARBA" id="ARBA00019114"/>
    </source>
</evidence>
<dbReference type="Gene3D" id="1.10.10.1600">
    <property type="entry name" value="Bacterial DNA polymerase III alpha subunit, thumb domain"/>
    <property type="match status" value="1"/>
</dbReference>
<dbReference type="SMART" id="SM00481">
    <property type="entry name" value="POLIIIAc"/>
    <property type="match status" value="1"/>
</dbReference>
<dbReference type="InterPro" id="IPR004805">
    <property type="entry name" value="DnaE2/DnaE/PolC"/>
</dbReference>
<evidence type="ECO:0000313" key="11">
    <source>
        <dbReference type="EMBL" id="OIP97488.1"/>
    </source>
</evidence>
<evidence type="ECO:0000256" key="4">
    <source>
        <dbReference type="ARBA" id="ARBA00022679"/>
    </source>
</evidence>
<evidence type="ECO:0000256" key="7">
    <source>
        <dbReference type="ARBA" id="ARBA00022932"/>
    </source>
</evidence>
<evidence type="ECO:0000313" key="12">
    <source>
        <dbReference type="Proteomes" id="UP000183245"/>
    </source>
</evidence>
<dbReference type="Gene3D" id="3.20.20.140">
    <property type="entry name" value="Metal-dependent hydrolases"/>
    <property type="match status" value="1"/>
</dbReference>
<dbReference type="GO" id="GO:0003676">
    <property type="term" value="F:nucleic acid binding"/>
    <property type="evidence" value="ECO:0007669"/>
    <property type="project" value="InterPro"/>
</dbReference>
<comment type="subcellular location">
    <subcellularLocation>
        <location evidence="1">Cytoplasm</location>
    </subcellularLocation>
</comment>
<dbReference type="GO" id="GO:0008408">
    <property type="term" value="F:3'-5' exonuclease activity"/>
    <property type="evidence" value="ECO:0007669"/>
    <property type="project" value="InterPro"/>
</dbReference>
<sequence length="1172" mass="131167">MASFTHLHVHTMFSLLDGLCKIEELCTRTKKLGMDSIAITDHGVMYGAVDLYLEARKQGLKPIIGMEAYVAPEGVANKERRGEQSLHHLVLLCRNLTGYKNLIRLSTRAHLEGFYYKPRLDSSWLETSSDGLIALSACLQGEIPKLLLSGREEHARKVAKNYQQVFGEENFYIEIQDHDIPQQRQVNKLLIAFARKNNIPLVATNDVHYILPDDHEPQDVLLCVQTGKSLTDQNRLKMSSHDFYLRSPEEMAEVFKDTPDAIENTMRIAERCSLELEFDQHLLPDFKTPDGSTPEMHLVHRCRDGLLWRYGLQVDEQFKELPDAVVSQLDPARKTEILERIAYEISIINRMGYASYFLMVKDLVDHARAEKIAVGPGRGSGAGSMAAYLLAITSLDPLEHKLLFERFLNPERASMPDFDLDFGDDRRDEMIQYAVEKYGKDHVAQIITFGSMMAKAAIRDVGRVIGVPYSDVDKIAKMIPLGMDLSESLATVTELKITYDQDPAVRRIIDLSGRLEGVARHSSTHAAAVVISKNPLVQDIPLQQDAKEGKITTQYSMKPCEKIGLLKVDFLGLRNLTILGNAIDIIEKTHDLKLDLHTIPIDDEKVYRMLTRGETAGVFQIESPGMIKLARDLGPTCFADLTAMIALFRPGPMAWINDFIAAKHGKKKARYPYPTLESILSETYGIAVYQEQIQQIACVFAGFSLGDGYLLIKAIGKKIAAMIEEMKVKFIEGAMKTSGVTEKKAEEVFSFIEPFARYGFNKSHAACYARLTYETAYLKANYPVEYMAAVLTSEVADTDKLAFYINECNHMGISVVGPDINKSNQEFSIEGHTIRFGLEGIRNVGTASIDLIVEQRKDKEFDSMLDFCNRVDGRSCNRKVLESLVKSGAFDKFGNRNQHLTCIDTVLSLSSRDQKARTNGQTSMFGATETRAAEAPLPLPQVEEVPISEKLTWERDLLGYYFSQHPLSMFTDFITREGIAPISKCKHLASESKIKTMGIVRSVRQIVTKKKTPMAFVQLEDERDHVELVVFPKTYQETVAVWSSGAIAVVEGKIDFKDDEPKLIVEKAYVAESSSMSAEPGTSTAKPSEHPDNVPEKKSITIRLTSKKCCSAILEQLQTLFASNPGPVRVTLILHSESPQQKTITTDILTSSDNSVLIAIERIAGVHTFSLE</sequence>
<dbReference type="EMBL" id="MNZT01000054">
    <property type="protein sequence ID" value="OIP97488.1"/>
    <property type="molecule type" value="Genomic_DNA"/>
</dbReference>
<dbReference type="InterPro" id="IPR011708">
    <property type="entry name" value="DNA_pol3_alpha_NTPase_dom"/>
</dbReference>
<comment type="catalytic activity">
    <reaction evidence="8">
        <text>DNA(n) + a 2'-deoxyribonucleoside 5'-triphosphate = DNA(n+1) + diphosphate</text>
        <dbReference type="Rhea" id="RHEA:22508"/>
        <dbReference type="Rhea" id="RHEA-COMP:17339"/>
        <dbReference type="Rhea" id="RHEA-COMP:17340"/>
        <dbReference type="ChEBI" id="CHEBI:33019"/>
        <dbReference type="ChEBI" id="CHEBI:61560"/>
        <dbReference type="ChEBI" id="CHEBI:173112"/>
        <dbReference type="EC" id="2.7.7.7"/>
    </reaction>
</comment>
<dbReference type="Pfam" id="PF02811">
    <property type="entry name" value="PHP"/>
    <property type="match status" value="1"/>
</dbReference>
<feature type="compositionally biased region" description="Polar residues" evidence="9">
    <location>
        <begin position="1075"/>
        <end position="1086"/>
    </location>
</feature>
<comment type="caution">
    <text evidence="11">The sequence shown here is derived from an EMBL/GenBank/DDBJ whole genome shotgun (WGS) entry which is preliminary data.</text>
</comment>
<dbReference type="STRING" id="1817892.AUK40_03180"/>
<feature type="compositionally biased region" description="Basic and acidic residues" evidence="9">
    <location>
        <begin position="1087"/>
        <end position="1096"/>
    </location>
</feature>
<dbReference type="Pfam" id="PF17657">
    <property type="entry name" value="DNA_pol3_finger"/>
    <property type="match status" value="1"/>
</dbReference>
<evidence type="ECO:0000256" key="8">
    <source>
        <dbReference type="ARBA" id="ARBA00049244"/>
    </source>
</evidence>
<dbReference type="InterPro" id="IPR016195">
    <property type="entry name" value="Pol/histidinol_Pase-like"/>
</dbReference>
<dbReference type="CDD" id="cd12113">
    <property type="entry name" value="PHP_PolIIIA_DnaE3"/>
    <property type="match status" value="1"/>
</dbReference>
<evidence type="ECO:0000256" key="2">
    <source>
        <dbReference type="ARBA" id="ARBA00012417"/>
    </source>
</evidence>
<dbReference type="InterPro" id="IPR004013">
    <property type="entry name" value="PHP_dom"/>
</dbReference>
<dbReference type="InterPro" id="IPR003141">
    <property type="entry name" value="Pol/His_phosphatase_N"/>
</dbReference>
<dbReference type="NCBIfam" id="NF004226">
    <property type="entry name" value="PRK05673.1"/>
    <property type="match status" value="1"/>
</dbReference>
<dbReference type="PANTHER" id="PTHR32294">
    <property type="entry name" value="DNA POLYMERASE III SUBUNIT ALPHA"/>
    <property type="match status" value="1"/>
</dbReference>
<evidence type="ECO:0000259" key="10">
    <source>
        <dbReference type="SMART" id="SM00481"/>
    </source>
</evidence>
<evidence type="ECO:0000256" key="9">
    <source>
        <dbReference type="SAM" id="MobiDB-lite"/>
    </source>
</evidence>
<proteinExistence type="predicted"/>
<dbReference type="InterPro" id="IPR041931">
    <property type="entry name" value="DNA_pol3_alpha_thumb_dom"/>
</dbReference>
<protein>
    <recommendedName>
        <fullName evidence="3">DNA polymerase III subunit alpha</fullName>
        <ecNumber evidence="2">2.7.7.7</ecNumber>
    </recommendedName>
</protein>
<evidence type="ECO:0000256" key="5">
    <source>
        <dbReference type="ARBA" id="ARBA00022695"/>
    </source>
</evidence>
<dbReference type="Pfam" id="PF07733">
    <property type="entry name" value="DNA_pol3_alpha"/>
    <property type="match status" value="1"/>
</dbReference>